<comment type="caution">
    <text evidence="2">The sequence shown here is derived from an EMBL/GenBank/DDBJ whole genome shotgun (WGS) entry which is preliminary data.</text>
</comment>
<evidence type="ECO:0000313" key="2">
    <source>
        <dbReference type="EMBL" id="MPC28483.1"/>
    </source>
</evidence>
<keyword evidence="3" id="KW-1185">Reference proteome</keyword>
<dbReference type="Proteomes" id="UP000324222">
    <property type="component" value="Unassembled WGS sequence"/>
</dbReference>
<reference evidence="2 3" key="1">
    <citation type="submission" date="2019-05" db="EMBL/GenBank/DDBJ databases">
        <title>Another draft genome of Portunus trituberculatus and its Hox gene families provides insights of decapod evolution.</title>
        <authorList>
            <person name="Jeong J.-H."/>
            <person name="Song I."/>
            <person name="Kim S."/>
            <person name="Choi T."/>
            <person name="Kim D."/>
            <person name="Ryu S."/>
            <person name="Kim W."/>
        </authorList>
    </citation>
    <scope>NUCLEOTIDE SEQUENCE [LARGE SCALE GENOMIC DNA]</scope>
    <source>
        <tissue evidence="2">Muscle</tissue>
    </source>
</reference>
<organism evidence="2 3">
    <name type="scientific">Portunus trituberculatus</name>
    <name type="common">Swimming crab</name>
    <name type="synonym">Neptunus trituberculatus</name>
    <dbReference type="NCBI Taxonomy" id="210409"/>
    <lineage>
        <taxon>Eukaryota</taxon>
        <taxon>Metazoa</taxon>
        <taxon>Ecdysozoa</taxon>
        <taxon>Arthropoda</taxon>
        <taxon>Crustacea</taxon>
        <taxon>Multicrustacea</taxon>
        <taxon>Malacostraca</taxon>
        <taxon>Eumalacostraca</taxon>
        <taxon>Eucarida</taxon>
        <taxon>Decapoda</taxon>
        <taxon>Pleocyemata</taxon>
        <taxon>Brachyura</taxon>
        <taxon>Eubrachyura</taxon>
        <taxon>Portunoidea</taxon>
        <taxon>Portunidae</taxon>
        <taxon>Portuninae</taxon>
        <taxon>Portunus</taxon>
    </lineage>
</organism>
<accession>A0A5B7E5D5</accession>
<name>A0A5B7E5D5_PORTR</name>
<sequence>MAGTNNPRRAALSLSFLRGTGHSTLNRDRCHRGVYQPTTTPIVEEQSARLLPTPDRKLSKGNKNENKDPLDCQFP</sequence>
<evidence type="ECO:0000256" key="1">
    <source>
        <dbReference type="SAM" id="MobiDB-lite"/>
    </source>
</evidence>
<dbReference type="AlphaFoldDB" id="A0A5B7E5D5"/>
<dbReference type="OrthoDB" id="48943at2759"/>
<dbReference type="EMBL" id="VSRR010001921">
    <property type="protein sequence ID" value="MPC28483.1"/>
    <property type="molecule type" value="Genomic_DNA"/>
</dbReference>
<protein>
    <submittedName>
        <fullName evidence="2">Uncharacterized protein</fullName>
    </submittedName>
</protein>
<proteinExistence type="predicted"/>
<feature type="compositionally biased region" description="Basic and acidic residues" evidence="1">
    <location>
        <begin position="54"/>
        <end position="75"/>
    </location>
</feature>
<evidence type="ECO:0000313" key="3">
    <source>
        <dbReference type="Proteomes" id="UP000324222"/>
    </source>
</evidence>
<gene>
    <name evidence="2" type="ORF">E2C01_021689</name>
</gene>
<feature type="region of interest" description="Disordered" evidence="1">
    <location>
        <begin position="18"/>
        <end position="75"/>
    </location>
</feature>